<name>A0ABY4EMR9_9BACI</name>
<dbReference type="Gene3D" id="3.40.630.30">
    <property type="match status" value="1"/>
</dbReference>
<dbReference type="PROSITE" id="PS51186">
    <property type="entry name" value="GNAT"/>
    <property type="match status" value="1"/>
</dbReference>
<dbReference type="RefSeq" id="WP_244708765.1">
    <property type="nucleotide sequence ID" value="NZ_CP095073.1"/>
</dbReference>
<dbReference type="SUPFAM" id="SSF55729">
    <property type="entry name" value="Acyl-CoA N-acyltransferases (Nat)"/>
    <property type="match status" value="1"/>
</dbReference>
<feature type="domain" description="N-acetyltransferase" evidence="1">
    <location>
        <begin position="2"/>
        <end position="141"/>
    </location>
</feature>
<evidence type="ECO:0000313" key="2">
    <source>
        <dbReference type="EMBL" id="UOQ43406.1"/>
    </source>
</evidence>
<evidence type="ECO:0000259" key="1">
    <source>
        <dbReference type="PROSITE" id="PS51186"/>
    </source>
</evidence>
<dbReference type="InterPro" id="IPR016181">
    <property type="entry name" value="Acyl_CoA_acyltransferase"/>
</dbReference>
<dbReference type="EMBL" id="CP095073">
    <property type="protein sequence ID" value="UOQ43406.1"/>
    <property type="molecule type" value="Genomic_DNA"/>
</dbReference>
<reference evidence="2 3" key="1">
    <citation type="submission" date="2022-04" db="EMBL/GenBank/DDBJ databases">
        <title>Halobacillus sp. isolated from saltern.</title>
        <authorList>
            <person name="Won M."/>
            <person name="Lee C.-M."/>
            <person name="Woen H.-Y."/>
            <person name="Kwon S.-W."/>
        </authorList>
    </citation>
    <scope>NUCLEOTIDE SEQUENCE [LARGE SCALE GENOMIC DNA]</scope>
    <source>
        <strain evidence="2 3">SSBR10-3</strain>
    </source>
</reference>
<dbReference type="PANTHER" id="PTHR13355">
    <property type="entry name" value="GLUCOSAMINE 6-PHOSPHATE N-ACETYLTRANSFERASE"/>
    <property type="match status" value="1"/>
</dbReference>
<accession>A0ABY4EMR9</accession>
<keyword evidence="3" id="KW-1185">Reference proteome</keyword>
<protein>
    <submittedName>
        <fullName evidence="2">GNAT family N-acetyltransferase</fullName>
    </submittedName>
</protein>
<dbReference type="Pfam" id="PF13673">
    <property type="entry name" value="Acetyltransf_10"/>
    <property type="match status" value="1"/>
</dbReference>
<proteinExistence type="predicted"/>
<dbReference type="PANTHER" id="PTHR13355:SF11">
    <property type="entry name" value="GLUCOSAMINE 6-PHOSPHATE N-ACETYLTRANSFERASE"/>
    <property type="match status" value="1"/>
</dbReference>
<gene>
    <name evidence="2" type="ORF">MUN89_15975</name>
</gene>
<dbReference type="InterPro" id="IPR000182">
    <property type="entry name" value="GNAT_dom"/>
</dbReference>
<sequence>MKIFVAEQPDQKTDAFLVRRLVFIEEQKVPEDLEHDEYDKDAVHLVGYENGRPVAAARIRFAGDYGKLERICVLVEKRGLSYGKQMIQFMEEVIHNQNYSLVKLNAQTHAESFYKSLDYKTVSEPFMDAGIPHVAMLKTMT</sequence>
<dbReference type="InterPro" id="IPR039143">
    <property type="entry name" value="GNPNAT1-like"/>
</dbReference>
<evidence type="ECO:0000313" key="3">
    <source>
        <dbReference type="Proteomes" id="UP000831787"/>
    </source>
</evidence>
<organism evidence="2 3">
    <name type="scientific">Halobacillus salinarum</name>
    <dbReference type="NCBI Taxonomy" id="2932257"/>
    <lineage>
        <taxon>Bacteria</taxon>
        <taxon>Bacillati</taxon>
        <taxon>Bacillota</taxon>
        <taxon>Bacilli</taxon>
        <taxon>Bacillales</taxon>
        <taxon>Bacillaceae</taxon>
        <taxon>Halobacillus</taxon>
    </lineage>
</organism>
<dbReference type="CDD" id="cd04301">
    <property type="entry name" value="NAT_SF"/>
    <property type="match status" value="1"/>
</dbReference>
<dbReference type="Proteomes" id="UP000831787">
    <property type="component" value="Chromosome"/>
</dbReference>